<dbReference type="RefSeq" id="WP_283343502.1">
    <property type="nucleotide sequence ID" value="NZ_JASHIF010000002.1"/>
</dbReference>
<evidence type="ECO:0000259" key="7">
    <source>
        <dbReference type="Pfam" id="PF14322"/>
    </source>
</evidence>
<accession>A0ABT6Y3Y9</accession>
<keyword evidence="3" id="KW-0732">Signal</keyword>
<gene>
    <name evidence="8" type="ORF">QM524_03455</name>
</gene>
<comment type="similarity">
    <text evidence="2">Belongs to the SusD family.</text>
</comment>
<protein>
    <submittedName>
        <fullName evidence="8">RagB/SusD family nutrient uptake outer membrane protein</fullName>
    </submittedName>
</protein>
<dbReference type="PROSITE" id="PS51257">
    <property type="entry name" value="PROKAR_LIPOPROTEIN"/>
    <property type="match status" value="1"/>
</dbReference>
<dbReference type="Proteomes" id="UP001236507">
    <property type="component" value="Unassembled WGS sequence"/>
</dbReference>
<organism evidence="8 9">
    <name type="scientific">Flectobacillus roseus</name>
    <dbReference type="NCBI Taxonomy" id="502259"/>
    <lineage>
        <taxon>Bacteria</taxon>
        <taxon>Pseudomonadati</taxon>
        <taxon>Bacteroidota</taxon>
        <taxon>Cytophagia</taxon>
        <taxon>Cytophagales</taxon>
        <taxon>Flectobacillaceae</taxon>
        <taxon>Flectobacillus</taxon>
    </lineage>
</organism>
<evidence type="ECO:0000313" key="9">
    <source>
        <dbReference type="Proteomes" id="UP001236507"/>
    </source>
</evidence>
<reference evidence="8 9" key="1">
    <citation type="submission" date="2023-05" db="EMBL/GenBank/DDBJ databases">
        <title>Novel species of genus Flectobacillus isolated from stream in China.</title>
        <authorList>
            <person name="Lu H."/>
        </authorList>
    </citation>
    <scope>NUCLEOTIDE SEQUENCE [LARGE SCALE GENOMIC DNA]</scope>
    <source>
        <strain evidence="8 9">KCTC 42575</strain>
    </source>
</reference>
<dbReference type="Pfam" id="PF07980">
    <property type="entry name" value="SusD_RagB"/>
    <property type="match status" value="1"/>
</dbReference>
<feature type="domain" description="RagB/SusD" evidence="6">
    <location>
        <begin position="347"/>
        <end position="500"/>
    </location>
</feature>
<evidence type="ECO:0000313" key="8">
    <source>
        <dbReference type="EMBL" id="MDI9858261.1"/>
    </source>
</evidence>
<feature type="domain" description="SusD-like N-terminal" evidence="7">
    <location>
        <begin position="24"/>
        <end position="203"/>
    </location>
</feature>
<dbReference type="InterPro" id="IPR011990">
    <property type="entry name" value="TPR-like_helical_dom_sf"/>
</dbReference>
<evidence type="ECO:0000256" key="5">
    <source>
        <dbReference type="ARBA" id="ARBA00023237"/>
    </source>
</evidence>
<dbReference type="Gene3D" id="1.25.40.390">
    <property type="match status" value="1"/>
</dbReference>
<dbReference type="Pfam" id="PF14322">
    <property type="entry name" value="SusD-like_3"/>
    <property type="match status" value="1"/>
</dbReference>
<keyword evidence="9" id="KW-1185">Reference proteome</keyword>
<keyword evidence="5" id="KW-0998">Cell outer membrane</keyword>
<name>A0ABT6Y3Y9_9BACT</name>
<evidence type="ECO:0000259" key="6">
    <source>
        <dbReference type="Pfam" id="PF07980"/>
    </source>
</evidence>
<evidence type="ECO:0000256" key="2">
    <source>
        <dbReference type="ARBA" id="ARBA00006275"/>
    </source>
</evidence>
<dbReference type="SUPFAM" id="SSF48452">
    <property type="entry name" value="TPR-like"/>
    <property type="match status" value="1"/>
</dbReference>
<dbReference type="CDD" id="cd08977">
    <property type="entry name" value="SusD"/>
    <property type="match status" value="1"/>
</dbReference>
<sequence length="501" mass="56598">MLKKVFIQTIALSALLLTTSCDSWLELRPQDGIVQDRFWNNKEQVASAVGGIYASVIDALPEKAFVLGEIRADMISPSFRITNNELDILNSNILPTNALTDWRDFYRIINYCNTVISFAPAVLDKDKTYTTEALKAHVAEAKAIRAWMYFYIVRLYGDAPLKITATSSDDEIVPIAKSTQKEILAQIEKDLLEAEPDAPTTYGTKEKDHSRVTKYMINTLQADVYLWMEKPTEALAATNKVISSAKFGLVSNPATRSNAWFSTVRSGNSNEGIFELAFGSDYTIRFGITNYPMYAIFGLGNSSTYRRYQASAYVNEEIFTEDLLDPTNYDTRADESSLTMTTGVIRKYDRAAGETPFNVVMYRYADVLLMKAEALAMLNRGTEALAIVKQIRTRAWAIVQTEQSPDPANIDGAGGVLDYILEERAREFAFEGKRWFDVLRNAKRANYKRIDLLVNLTARSVPSERQQSAIAKIKDPNSHYLPIYQYEIQTNKLLVQNPFYK</sequence>
<comment type="caution">
    <text evidence="8">The sequence shown here is derived from an EMBL/GenBank/DDBJ whole genome shotgun (WGS) entry which is preliminary data.</text>
</comment>
<dbReference type="InterPro" id="IPR012944">
    <property type="entry name" value="SusD_RagB_dom"/>
</dbReference>
<dbReference type="EMBL" id="JASHIF010000002">
    <property type="protein sequence ID" value="MDI9858261.1"/>
    <property type="molecule type" value="Genomic_DNA"/>
</dbReference>
<evidence type="ECO:0000256" key="3">
    <source>
        <dbReference type="ARBA" id="ARBA00022729"/>
    </source>
</evidence>
<proteinExistence type="inferred from homology"/>
<keyword evidence="4" id="KW-0472">Membrane</keyword>
<evidence type="ECO:0000256" key="1">
    <source>
        <dbReference type="ARBA" id="ARBA00004442"/>
    </source>
</evidence>
<comment type="subcellular location">
    <subcellularLocation>
        <location evidence="1">Cell outer membrane</location>
    </subcellularLocation>
</comment>
<dbReference type="InterPro" id="IPR033985">
    <property type="entry name" value="SusD-like_N"/>
</dbReference>
<evidence type="ECO:0000256" key="4">
    <source>
        <dbReference type="ARBA" id="ARBA00023136"/>
    </source>
</evidence>